<evidence type="ECO:0000256" key="1">
    <source>
        <dbReference type="ARBA" id="ARBA00004141"/>
    </source>
</evidence>
<dbReference type="NCBIfam" id="TIGR03902">
    <property type="entry name" value="rhom_GG_sort"/>
    <property type="match status" value="1"/>
</dbReference>
<accession>A0ABS9D7V4</accession>
<evidence type="ECO:0000256" key="3">
    <source>
        <dbReference type="ARBA" id="ARBA00022989"/>
    </source>
</evidence>
<dbReference type="EC" id="3.4.21.-" evidence="7"/>
<keyword evidence="3 5" id="KW-1133">Transmembrane helix</keyword>
<dbReference type="Gene3D" id="1.20.1540.10">
    <property type="entry name" value="Rhomboid-like"/>
    <property type="match status" value="1"/>
</dbReference>
<dbReference type="InterPro" id="IPR035952">
    <property type="entry name" value="Rhomboid-like_sf"/>
</dbReference>
<feature type="transmembrane region" description="Helical" evidence="5">
    <location>
        <begin position="89"/>
        <end position="109"/>
    </location>
</feature>
<dbReference type="EMBL" id="JAKGAS010000006">
    <property type="protein sequence ID" value="MCF2949010.1"/>
    <property type="molecule type" value="Genomic_DNA"/>
</dbReference>
<evidence type="ECO:0000313" key="8">
    <source>
        <dbReference type="Proteomes" id="UP001521137"/>
    </source>
</evidence>
<dbReference type="GO" id="GO:0016787">
    <property type="term" value="F:hydrolase activity"/>
    <property type="evidence" value="ECO:0007669"/>
    <property type="project" value="UniProtKB-KW"/>
</dbReference>
<evidence type="ECO:0000256" key="5">
    <source>
        <dbReference type="SAM" id="Phobius"/>
    </source>
</evidence>
<feature type="transmembrane region" description="Helical" evidence="5">
    <location>
        <begin position="142"/>
        <end position="159"/>
    </location>
</feature>
<comment type="caution">
    <text evidence="7">The sequence shown here is derived from an EMBL/GenBank/DDBJ whole genome shotgun (WGS) entry which is preliminary data.</text>
</comment>
<sequence length="203" mass="23232">MKNLSNMFNLPIKAKQLCLPVFISLLAILLWLLEPASHEIFPYDRTAIINGQWWRVISGHFLHTNIMHLVLNITGLILLWALHGHYYNYQTFGIIILLCLGTSLGIFIFANELLWYVGLSGILHGLFIFGAYWDISKNMKTGWLLFIIVWLKVLHEQIVGPSDDIQKLIEANVAIDAHLFGTISGTIIVLALYLRKSKTYRIK</sequence>
<dbReference type="Pfam" id="PF01694">
    <property type="entry name" value="Rhomboid"/>
    <property type="match status" value="1"/>
</dbReference>
<name>A0ABS9D7V4_9ALTE</name>
<proteinExistence type="predicted"/>
<evidence type="ECO:0000256" key="2">
    <source>
        <dbReference type="ARBA" id="ARBA00022692"/>
    </source>
</evidence>
<feature type="transmembrane region" description="Helical" evidence="5">
    <location>
        <begin position="115"/>
        <end position="135"/>
    </location>
</feature>
<keyword evidence="8" id="KW-1185">Reference proteome</keyword>
<dbReference type="InterPro" id="IPR050925">
    <property type="entry name" value="Rhomboid_protease_S54"/>
</dbReference>
<keyword evidence="4 5" id="KW-0472">Membrane</keyword>
<dbReference type="SUPFAM" id="SSF144091">
    <property type="entry name" value="Rhomboid-like"/>
    <property type="match status" value="1"/>
</dbReference>
<organism evidence="7 8">
    <name type="scientific">Paraglaciecola algarum</name>
    <dbReference type="NCBI Taxonomy" id="3050085"/>
    <lineage>
        <taxon>Bacteria</taxon>
        <taxon>Pseudomonadati</taxon>
        <taxon>Pseudomonadota</taxon>
        <taxon>Gammaproteobacteria</taxon>
        <taxon>Alteromonadales</taxon>
        <taxon>Alteromonadaceae</taxon>
        <taxon>Paraglaciecola</taxon>
    </lineage>
</organism>
<dbReference type="RefSeq" id="WP_235313047.1">
    <property type="nucleotide sequence ID" value="NZ_JAKGAS010000006.1"/>
</dbReference>
<reference evidence="7 8" key="1">
    <citation type="submission" date="2022-01" db="EMBL/GenBank/DDBJ databases">
        <title>Paraglaciecola sp. G1-23.</title>
        <authorList>
            <person name="Jin M.S."/>
            <person name="Han D.M."/>
            <person name="Kim H.M."/>
            <person name="Jeon C.O."/>
        </authorList>
    </citation>
    <scope>NUCLEOTIDE SEQUENCE [LARGE SCALE GENOMIC DNA]</scope>
    <source>
        <strain evidence="7 8">G1-23</strain>
    </source>
</reference>
<dbReference type="InterPro" id="IPR022764">
    <property type="entry name" value="Peptidase_S54_rhomboid_dom"/>
</dbReference>
<evidence type="ECO:0000259" key="6">
    <source>
        <dbReference type="Pfam" id="PF01694"/>
    </source>
</evidence>
<evidence type="ECO:0000256" key="4">
    <source>
        <dbReference type="ARBA" id="ARBA00023136"/>
    </source>
</evidence>
<keyword evidence="2 5" id="KW-0812">Transmembrane</keyword>
<keyword evidence="7" id="KW-0378">Hydrolase</keyword>
<dbReference type="PANTHER" id="PTHR43731:SF16">
    <property type="entry name" value="RHOMBOSORTASE"/>
    <property type="match status" value="1"/>
</dbReference>
<feature type="transmembrane region" description="Helical" evidence="5">
    <location>
        <begin position="60"/>
        <end position="82"/>
    </location>
</feature>
<gene>
    <name evidence="7" type="primary">rrtA</name>
    <name evidence="7" type="ORF">L0668_12885</name>
</gene>
<evidence type="ECO:0000313" key="7">
    <source>
        <dbReference type="EMBL" id="MCF2949010.1"/>
    </source>
</evidence>
<feature type="domain" description="Peptidase S54 rhomboid" evidence="6">
    <location>
        <begin position="51"/>
        <end position="192"/>
    </location>
</feature>
<dbReference type="PANTHER" id="PTHR43731">
    <property type="entry name" value="RHOMBOID PROTEASE"/>
    <property type="match status" value="1"/>
</dbReference>
<dbReference type="Proteomes" id="UP001521137">
    <property type="component" value="Unassembled WGS sequence"/>
</dbReference>
<feature type="transmembrane region" description="Helical" evidence="5">
    <location>
        <begin position="171"/>
        <end position="194"/>
    </location>
</feature>
<dbReference type="InterPro" id="IPR023826">
    <property type="entry name" value="Rhom-like_SP_proteobac"/>
</dbReference>
<comment type="subcellular location">
    <subcellularLocation>
        <location evidence="1">Membrane</location>
        <topology evidence="1">Multi-pass membrane protein</topology>
    </subcellularLocation>
</comment>
<protein>
    <submittedName>
        <fullName evidence="7">Rhombosortase</fullName>
        <ecNumber evidence="7">3.4.21.-</ecNumber>
    </submittedName>
</protein>